<evidence type="ECO:0000256" key="1">
    <source>
        <dbReference type="SAM" id="MobiDB-lite"/>
    </source>
</evidence>
<gene>
    <name evidence="2" type="ORF">OCOJLMKI_0876</name>
</gene>
<dbReference type="InterPro" id="IPR019027">
    <property type="entry name" value="Pilus_biogenesis_CpaD-related"/>
</dbReference>
<dbReference type="PROSITE" id="PS51257">
    <property type="entry name" value="PROKAR_LIPOPROTEIN"/>
    <property type="match status" value="1"/>
</dbReference>
<reference evidence="2" key="2">
    <citation type="submission" date="2021-08" db="EMBL/GenBank/DDBJ databases">
        <authorList>
            <person name="Tani A."/>
            <person name="Ola A."/>
            <person name="Ogura Y."/>
            <person name="Katsura K."/>
            <person name="Hayashi T."/>
        </authorList>
    </citation>
    <scope>NUCLEOTIDE SEQUENCE</scope>
    <source>
        <strain evidence="2">DSM 19015</strain>
    </source>
</reference>
<evidence type="ECO:0000313" key="2">
    <source>
        <dbReference type="EMBL" id="GJD93680.1"/>
    </source>
</evidence>
<protein>
    <recommendedName>
        <fullName evidence="4">Pilus assembly protein CpaD</fullName>
    </recommendedName>
</protein>
<feature type="region of interest" description="Disordered" evidence="1">
    <location>
        <begin position="215"/>
        <end position="240"/>
    </location>
</feature>
<reference evidence="2" key="1">
    <citation type="journal article" date="2021" name="Front. Microbiol.">
        <title>Comprehensive Comparative Genomics and Phenotyping of Methylobacterium Species.</title>
        <authorList>
            <person name="Alessa O."/>
            <person name="Ogura Y."/>
            <person name="Fujitani Y."/>
            <person name="Takami H."/>
            <person name="Hayashi T."/>
            <person name="Sahin N."/>
            <person name="Tani A."/>
        </authorList>
    </citation>
    <scope>NUCLEOTIDE SEQUENCE</scope>
    <source>
        <strain evidence="2">DSM 19015</strain>
    </source>
</reference>
<dbReference type="RefSeq" id="WP_238242879.1">
    <property type="nucleotide sequence ID" value="NZ_BPQP01000013.1"/>
</dbReference>
<sequence length="240" mass="25573">MSSSARTLAAVTALAALLGACRSDRVVTTGSLYPVDHKTRHPIVLADGSRQLDVFVTGTGHLDPRQTADVDAFILEFRRYGRGTLILDLPLGVAPALGAAVERTAASVRRIATEGGIPPGRIVVESYGVTNPSLSAPLRLSFQRMEAKVGGACGAWPQDLGVSDPSFNGRNEPYWNLGCATQSNVATQIADPIDLVRGRPEGRIDTVRRTQDIGKVRDGKDPSISWKQDGKTSVRSEVGN</sequence>
<keyword evidence="3" id="KW-1185">Reference proteome</keyword>
<dbReference type="InterPro" id="IPR013361">
    <property type="entry name" value="Pilus_CpaD"/>
</dbReference>
<evidence type="ECO:0008006" key="4">
    <source>
        <dbReference type="Google" id="ProtNLM"/>
    </source>
</evidence>
<accession>A0ABQ4RSB8</accession>
<dbReference type="EMBL" id="BPQP01000013">
    <property type="protein sequence ID" value="GJD93680.1"/>
    <property type="molecule type" value="Genomic_DNA"/>
</dbReference>
<dbReference type="Proteomes" id="UP001055125">
    <property type="component" value="Unassembled WGS sequence"/>
</dbReference>
<dbReference type="Pfam" id="PF09476">
    <property type="entry name" value="Pilus_CpaD"/>
    <property type="match status" value="1"/>
</dbReference>
<proteinExistence type="predicted"/>
<evidence type="ECO:0000313" key="3">
    <source>
        <dbReference type="Proteomes" id="UP001055125"/>
    </source>
</evidence>
<dbReference type="NCBIfam" id="TIGR02522">
    <property type="entry name" value="pilus_cpaD"/>
    <property type="match status" value="1"/>
</dbReference>
<name>A0ABQ4RSB8_9HYPH</name>
<organism evidence="2 3">
    <name type="scientific">Methylobacterium iners</name>
    <dbReference type="NCBI Taxonomy" id="418707"/>
    <lineage>
        <taxon>Bacteria</taxon>
        <taxon>Pseudomonadati</taxon>
        <taxon>Pseudomonadota</taxon>
        <taxon>Alphaproteobacteria</taxon>
        <taxon>Hyphomicrobiales</taxon>
        <taxon>Methylobacteriaceae</taxon>
        <taxon>Methylobacterium</taxon>
    </lineage>
</organism>
<comment type="caution">
    <text evidence="2">The sequence shown here is derived from an EMBL/GenBank/DDBJ whole genome shotgun (WGS) entry which is preliminary data.</text>
</comment>